<reference evidence="3 4" key="1">
    <citation type="submission" date="2023-01" db="EMBL/GenBank/DDBJ databases">
        <title>Minimal conservation of predation-associated metabolite biosynthetic gene clusters underscores biosynthetic potential of Myxococcota including descriptions for ten novel species: Archangium lansinium sp. nov., Myxococcus landrumus sp. nov., Nannocystis bai.</title>
        <authorList>
            <person name="Ahearne A."/>
            <person name="Stevens C."/>
            <person name="Dowd S."/>
        </authorList>
    </citation>
    <scope>NUCLEOTIDE SEQUENCE [LARGE SCALE GENOMIC DNA]</scope>
    <source>
        <strain evidence="3 4">WIWO2</strain>
    </source>
</reference>
<evidence type="ECO:0000313" key="3">
    <source>
        <dbReference type="EMBL" id="MDC0682154.1"/>
    </source>
</evidence>
<dbReference type="PANTHER" id="PTHR12558:SF13">
    <property type="entry name" value="CELL DIVISION CYCLE PROTEIN 27 HOMOLOG"/>
    <property type="match status" value="1"/>
</dbReference>
<proteinExistence type="predicted"/>
<comment type="caution">
    <text evidence="3">The sequence shown here is derived from an EMBL/GenBank/DDBJ whole genome shotgun (WGS) entry which is preliminary data.</text>
</comment>
<dbReference type="Gene3D" id="1.10.510.10">
    <property type="entry name" value="Transferase(Phosphotransferase) domain 1"/>
    <property type="match status" value="1"/>
</dbReference>
<dbReference type="SUPFAM" id="SSF56112">
    <property type="entry name" value="Protein kinase-like (PK-like)"/>
    <property type="match status" value="1"/>
</dbReference>
<dbReference type="SUPFAM" id="SSF48452">
    <property type="entry name" value="TPR-like"/>
    <property type="match status" value="4"/>
</dbReference>
<protein>
    <submittedName>
        <fullName evidence="3">Protein kinase</fullName>
    </submittedName>
</protein>
<dbReference type="Gene3D" id="1.25.40.10">
    <property type="entry name" value="Tetratricopeptide repeat domain"/>
    <property type="match status" value="5"/>
</dbReference>
<organism evidence="3 4">
    <name type="scientific">Sorangium atrum</name>
    <dbReference type="NCBI Taxonomy" id="2995308"/>
    <lineage>
        <taxon>Bacteria</taxon>
        <taxon>Pseudomonadati</taxon>
        <taxon>Myxococcota</taxon>
        <taxon>Polyangia</taxon>
        <taxon>Polyangiales</taxon>
        <taxon>Polyangiaceae</taxon>
        <taxon>Sorangium</taxon>
    </lineage>
</organism>
<feature type="domain" description="Protein kinase" evidence="2">
    <location>
        <begin position="98"/>
        <end position="356"/>
    </location>
</feature>
<dbReference type="PROSITE" id="PS50011">
    <property type="entry name" value="PROTEIN_KINASE_DOM"/>
    <property type="match status" value="1"/>
</dbReference>
<dbReference type="InterPro" id="IPR011990">
    <property type="entry name" value="TPR-like_helical_dom_sf"/>
</dbReference>
<dbReference type="InterPro" id="IPR011009">
    <property type="entry name" value="Kinase-like_dom_sf"/>
</dbReference>
<keyword evidence="3" id="KW-0808">Transferase</keyword>
<dbReference type="GO" id="GO:0016301">
    <property type="term" value="F:kinase activity"/>
    <property type="evidence" value="ECO:0007669"/>
    <property type="project" value="UniProtKB-KW"/>
</dbReference>
<dbReference type="EMBL" id="JAQNDK010000003">
    <property type="protein sequence ID" value="MDC0682154.1"/>
    <property type="molecule type" value="Genomic_DNA"/>
</dbReference>
<dbReference type="Proteomes" id="UP001217485">
    <property type="component" value="Unassembled WGS sequence"/>
</dbReference>
<keyword evidence="1" id="KW-0802">TPR repeat</keyword>
<dbReference type="InterPro" id="IPR000719">
    <property type="entry name" value="Prot_kinase_dom"/>
</dbReference>
<evidence type="ECO:0000313" key="4">
    <source>
        <dbReference type="Proteomes" id="UP001217485"/>
    </source>
</evidence>
<dbReference type="PROSITE" id="PS50005">
    <property type="entry name" value="TPR"/>
    <property type="match status" value="2"/>
</dbReference>
<evidence type="ECO:0000259" key="2">
    <source>
        <dbReference type="PROSITE" id="PS50011"/>
    </source>
</evidence>
<dbReference type="PANTHER" id="PTHR12558">
    <property type="entry name" value="CELL DIVISION CYCLE 16,23,27"/>
    <property type="match status" value="1"/>
</dbReference>
<name>A0ABT5C8T0_9BACT</name>
<accession>A0ABT5C8T0</accession>
<dbReference type="Gene3D" id="3.30.200.20">
    <property type="entry name" value="Phosphorylase Kinase, domain 1"/>
    <property type="match status" value="1"/>
</dbReference>
<keyword evidence="4" id="KW-1185">Reference proteome</keyword>
<dbReference type="Pfam" id="PF13176">
    <property type="entry name" value="TPR_7"/>
    <property type="match status" value="1"/>
</dbReference>
<dbReference type="Pfam" id="PF00069">
    <property type="entry name" value="Pkinase"/>
    <property type="match status" value="1"/>
</dbReference>
<dbReference type="SMART" id="SM00028">
    <property type="entry name" value="TPR"/>
    <property type="match status" value="10"/>
</dbReference>
<keyword evidence="3" id="KW-0418">Kinase</keyword>
<feature type="repeat" description="TPR" evidence="1">
    <location>
        <begin position="936"/>
        <end position="969"/>
    </location>
</feature>
<sequence>MSIDIVRGELERLFSLDEMMALSSDLLGFNPAEIGGSASKASFARALTDHCVELDAIDALIDAVIASRAEVDARVRALGAHGLGLPEEIGPGEAFGDYIVTRKIGEGPRGLVYAATRGTEPRTLKVLRREATRDSRAVRRYLTHVRLAAQVHHENLASGVDAGIVGGRAFVAYAHVDGLPLSARLARSGPLHINEAKPLLRGILGGLAALHEQRLVHGALKLENVVVARGEDGEPLPVLVDVGGDRLGAGWSSPELVEAASPEQLRGESVGPASDLYAFGALLFELLTGKPVFSGAAAVDIAVAHLIEPPPPPSAVAPRGWVGKDVDELSGRLLAKAQDARPRGTRAVLDAIEPLGKPQQKEAAIEGAQLNDLIDRLVASPMDTELALAVEAAVDRGADPGRVAEALVMASEQIDAGSAPGQGDDQAAAAKKLLHFRAARIYEKGRLHDKAEAVYLRLLELAPGDDIAFSALEELRKALGKHEELVEMLLQRSERAETAGERARALNEIGHLYVRELDDKDQGVFAFAQALAQDPEQDAYAVDLERAAGNDMKIWSEALQILSQASTDEAMPAEAKLALFNRLGPWYAEKVARADLGIPCFQFVLGLDPANEEALEGLSQVYRRAQQWQELVQVLLSRADRAATPGEARDLRAAAAELLETKLSDAGRARDLYEQIFAEDPGHTRTCEALLRIYRRAEDHAGYAKILERRAEAQRGEERVDTICKLAELYEDRLGDLGEATRRYEAALELDPASLTALRGLDRIHSRAGSYAALLQNLARQIDVSATPRQKINLYERIAGIHDEEFLDHAKAAEALEAILGIDSAHEGSLAALGRHYRALERWEDVVSLYERQLGIVSDDRRREELLLAMGRVLLEQIGSPERARKAYERVLAIDPHHAGALESLAHVRAATGDAAAALSAIESLAATAKTAESRADLWIRAAKMLEEKGDRDGAIERYKMALDAQPQNAGASSALRAAYLARGDATSAVELIAREAEAAEGNLAKGRLYGEMALLLRERLKDDGRAAEAATRAVDLDPTCVPGLMISGDLAFEAGRFLEAARHYELLASRVDVLPKEQGLKLLLRYVDALGKSGSSGKAIGTVKALLALAPDDPAALARAARVNLDAGRAKEAAELYGRLVDRFGAGLPERDRAEALLGLGEARLAAGDPDGAVAALNGAADLLPESPAPLALLSKVFEAKGDWEEVVRLKHRRLDVVTGEERSALLLEIGDLLAAHLHDRARAAKSYVAALDERPDDRKILTKLMQLYSEEKDWSKLVDIVLKLAAKIDDSRQKAKYLHTAAIVSARQLGDLDRAAAFYDEVLALDPSLTRALAEAIELRGEKGDHEEVERLLKVELDRATEENDTAKMLETFDRLGALYKDKLGWASEAIDAYEAAQTLDPDSEERNELLVNLYASNPAEYLDKAVAAQAPILRRNPYKPDAYRLLRKMYTEAKRADAAFCLCQVLCCLSAAEPDEERFFRRLRPDTAAAAQQPLDDDAWATALVHPDADPLLTAVFGVIEPAVLRKNGRPLEELGYQLAYQLDLSRHPYPMSQTLYYAAGVLGLSPPLTFQDPNDGGGVSFLHAHVPAIVLGAAALQMDLPTQAAAFIAARHLTYYRPGMYLRHLVPTGTGLRAWLFAAIKLISPTFPITKELEGPVMDDLAVLEPILVGPARDQLASAVTKLLQAGAIDLKRWVSGVDLTADRAGFLLANDLELAQEMIKATDEASAALPHKERLKELTLYAASEEYFAIRQRLGINIDS</sequence>
<feature type="repeat" description="TPR" evidence="1">
    <location>
        <begin position="1155"/>
        <end position="1188"/>
    </location>
</feature>
<dbReference type="RefSeq" id="WP_272099778.1">
    <property type="nucleotide sequence ID" value="NZ_JAQNDK010000003.1"/>
</dbReference>
<gene>
    <name evidence="3" type="ORF">POL72_30750</name>
</gene>
<dbReference type="InterPro" id="IPR019734">
    <property type="entry name" value="TPR_rpt"/>
</dbReference>
<evidence type="ECO:0000256" key="1">
    <source>
        <dbReference type="PROSITE-ProRule" id="PRU00339"/>
    </source>
</evidence>
<dbReference type="CDD" id="cd14014">
    <property type="entry name" value="STKc_PknB_like"/>
    <property type="match status" value="1"/>
</dbReference>
<dbReference type="Pfam" id="PF13432">
    <property type="entry name" value="TPR_16"/>
    <property type="match status" value="2"/>
</dbReference>